<keyword evidence="1" id="KW-0472">Membrane</keyword>
<name>A0A3M6UJ56_POCDA</name>
<dbReference type="AlphaFoldDB" id="A0A3M6UJ56"/>
<gene>
    <name evidence="2" type="ORF">pdam_00000390</name>
</gene>
<evidence type="ECO:0000256" key="1">
    <source>
        <dbReference type="SAM" id="Phobius"/>
    </source>
</evidence>
<reference evidence="2 3" key="1">
    <citation type="journal article" date="2018" name="Sci. Rep.">
        <title>Comparative analysis of the Pocillopora damicornis genome highlights role of immune system in coral evolution.</title>
        <authorList>
            <person name="Cunning R."/>
            <person name="Bay R.A."/>
            <person name="Gillette P."/>
            <person name="Baker A.C."/>
            <person name="Traylor-Knowles N."/>
        </authorList>
    </citation>
    <scope>NUCLEOTIDE SEQUENCE [LARGE SCALE GENOMIC DNA]</scope>
    <source>
        <strain evidence="2">RSMAS</strain>
        <tissue evidence="2">Whole animal</tissue>
    </source>
</reference>
<keyword evidence="3" id="KW-1185">Reference proteome</keyword>
<evidence type="ECO:0000313" key="2">
    <source>
        <dbReference type="EMBL" id="RMX53723.1"/>
    </source>
</evidence>
<evidence type="ECO:0000313" key="3">
    <source>
        <dbReference type="Proteomes" id="UP000275408"/>
    </source>
</evidence>
<keyword evidence="1" id="KW-1133">Transmembrane helix</keyword>
<feature type="non-terminal residue" evidence="2">
    <location>
        <position position="141"/>
    </location>
</feature>
<accession>A0A3M6UJ56</accession>
<feature type="transmembrane region" description="Helical" evidence="1">
    <location>
        <begin position="96"/>
        <end position="120"/>
    </location>
</feature>
<sequence length="141" mass="16635">MIPQKVRNRTESGVKCDIYGKGTFNIFDHPMSLDRLLQMEFKQVTNFIDKELPEQELLWLGMPPLVLHVLQLELPLGDMKMMAMEIEEYHTFLAQMSTFGVSELFFLLLSLAYGFCFSAMHRYPRNIKQWLTRNERTLNLQ</sequence>
<comment type="caution">
    <text evidence="2">The sequence shown here is derived from an EMBL/GenBank/DDBJ whole genome shotgun (WGS) entry which is preliminary data.</text>
</comment>
<organism evidence="2 3">
    <name type="scientific">Pocillopora damicornis</name>
    <name type="common">Cauliflower coral</name>
    <name type="synonym">Millepora damicornis</name>
    <dbReference type="NCBI Taxonomy" id="46731"/>
    <lineage>
        <taxon>Eukaryota</taxon>
        <taxon>Metazoa</taxon>
        <taxon>Cnidaria</taxon>
        <taxon>Anthozoa</taxon>
        <taxon>Hexacorallia</taxon>
        <taxon>Scleractinia</taxon>
        <taxon>Astrocoeniina</taxon>
        <taxon>Pocilloporidae</taxon>
        <taxon>Pocillopora</taxon>
    </lineage>
</organism>
<protein>
    <submittedName>
        <fullName evidence="2">Uncharacterized protein</fullName>
    </submittedName>
</protein>
<proteinExistence type="predicted"/>
<dbReference type="Proteomes" id="UP000275408">
    <property type="component" value="Unassembled WGS sequence"/>
</dbReference>
<dbReference type="EMBL" id="RCHS01001413">
    <property type="protein sequence ID" value="RMX53723.1"/>
    <property type="molecule type" value="Genomic_DNA"/>
</dbReference>
<keyword evidence="1" id="KW-0812">Transmembrane</keyword>